<keyword evidence="2" id="KW-1185">Reference proteome</keyword>
<dbReference type="Proteomes" id="UP001426770">
    <property type="component" value="Unassembled WGS sequence"/>
</dbReference>
<dbReference type="EMBL" id="BAABRR010000013">
    <property type="protein sequence ID" value="GAA5519761.1"/>
    <property type="molecule type" value="Genomic_DNA"/>
</dbReference>
<proteinExistence type="predicted"/>
<accession>A0ABP9WL07</accession>
<evidence type="ECO:0008006" key="3">
    <source>
        <dbReference type="Google" id="ProtNLM"/>
    </source>
</evidence>
<evidence type="ECO:0000313" key="2">
    <source>
        <dbReference type="Proteomes" id="UP001426770"/>
    </source>
</evidence>
<gene>
    <name evidence="1" type="ORF">Lsed01_02216</name>
</gene>
<reference evidence="1 2" key="1">
    <citation type="submission" date="2024-02" db="EMBL/GenBank/DDBJ databases">
        <title>Lysinimicrobium sediminis NBRC 112286.</title>
        <authorList>
            <person name="Ichikawa N."/>
            <person name="Katano-Makiyama Y."/>
            <person name="Hidaka K."/>
        </authorList>
    </citation>
    <scope>NUCLEOTIDE SEQUENCE [LARGE SCALE GENOMIC DNA]</scope>
    <source>
        <strain evidence="1 2">NBRC 112286</strain>
    </source>
</reference>
<dbReference type="RefSeq" id="WP_286215464.1">
    <property type="nucleotide sequence ID" value="NZ_AP027736.1"/>
</dbReference>
<dbReference type="PROSITE" id="PS51257">
    <property type="entry name" value="PROKAR_LIPOPROTEIN"/>
    <property type="match status" value="1"/>
</dbReference>
<sequence>MVRLAAALTAASFLVVGCAGEDSRAGFGVPRQQEAGEVPGVREELGGTVVIATNGCLHLRLEDGSEPWIVWPPDAEATDDGGVRWGDAAFADATSVTGSGARVALEDLPDGANPDSYFASFGGFCDADDAGVVAFDSVDPAEG</sequence>
<name>A0ABP9WL07_9MICO</name>
<organism evidence="1 2">
    <name type="scientific">Demequina sediminis</name>
    <dbReference type="NCBI Taxonomy" id="1930058"/>
    <lineage>
        <taxon>Bacteria</taxon>
        <taxon>Bacillati</taxon>
        <taxon>Actinomycetota</taxon>
        <taxon>Actinomycetes</taxon>
        <taxon>Micrococcales</taxon>
        <taxon>Demequinaceae</taxon>
        <taxon>Demequina</taxon>
    </lineage>
</organism>
<protein>
    <recommendedName>
        <fullName evidence="3">Lipoprotein</fullName>
    </recommendedName>
</protein>
<evidence type="ECO:0000313" key="1">
    <source>
        <dbReference type="EMBL" id="GAA5519761.1"/>
    </source>
</evidence>
<comment type="caution">
    <text evidence="1">The sequence shown here is derived from an EMBL/GenBank/DDBJ whole genome shotgun (WGS) entry which is preliminary data.</text>
</comment>